<gene>
    <name evidence="2" type="ORF">ENL48_07380</name>
</gene>
<accession>A0A7J3TLJ2</accession>
<organism evidence="2">
    <name type="scientific">Geoglobus ahangari</name>
    <dbReference type="NCBI Taxonomy" id="113653"/>
    <lineage>
        <taxon>Archaea</taxon>
        <taxon>Methanobacteriati</taxon>
        <taxon>Methanobacteriota</taxon>
        <taxon>Archaeoglobi</taxon>
        <taxon>Archaeoglobales</taxon>
        <taxon>Archaeoglobaceae</taxon>
        <taxon>Geoglobus</taxon>
    </lineage>
</organism>
<comment type="caution">
    <text evidence="2">The sequence shown here is derived from an EMBL/GenBank/DDBJ whole genome shotgun (WGS) entry which is preliminary data.</text>
</comment>
<dbReference type="Pfam" id="PF01255">
    <property type="entry name" value="Prenyltransf"/>
    <property type="match status" value="1"/>
</dbReference>
<protein>
    <recommendedName>
        <fullName evidence="3">UDP diphosphate synthase</fullName>
    </recommendedName>
</protein>
<name>A0A7J3TLJ2_9EURY</name>
<evidence type="ECO:0000256" key="1">
    <source>
        <dbReference type="ARBA" id="ARBA00022679"/>
    </source>
</evidence>
<sequence>MRLKIFLIWQSIYSEHIFFDTDWKNLRYTDFLRILRDYQRRERRYGR</sequence>
<keyword evidence="1" id="KW-0808">Transferase</keyword>
<reference evidence="2" key="1">
    <citation type="journal article" date="2020" name="mSystems">
        <title>Genome- and Community-Level Interaction Insights into Carbon Utilization and Element Cycling Functions of Hydrothermarchaeota in Hydrothermal Sediment.</title>
        <authorList>
            <person name="Zhou Z."/>
            <person name="Liu Y."/>
            <person name="Xu W."/>
            <person name="Pan J."/>
            <person name="Luo Z.H."/>
            <person name="Li M."/>
        </authorList>
    </citation>
    <scope>NUCLEOTIDE SEQUENCE [LARGE SCALE GENOMIC DNA]</scope>
    <source>
        <strain evidence="2">SpSt-10</strain>
    </source>
</reference>
<dbReference type="Gene3D" id="3.40.1180.10">
    <property type="entry name" value="Decaprenyl diphosphate synthase-like"/>
    <property type="match status" value="1"/>
</dbReference>
<proteinExistence type="predicted"/>
<dbReference type="GO" id="GO:0016765">
    <property type="term" value="F:transferase activity, transferring alkyl or aryl (other than methyl) groups"/>
    <property type="evidence" value="ECO:0007669"/>
    <property type="project" value="InterPro"/>
</dbReference>
<dbReference type="SUPFAM" id="SSF64005">
    <property type="entry name" value="Undecaprenyl diphosphate synthase"/>
    <property type="match status" value="1"/>
</dbReference>
<dbReference type="AlphaFoldDB" id="A0A7J3TLJ2"/>
<dbReference type="EMBL" id="DRUC01000112">
    <property type="protein sequence ID" value="HHF48914.1"/>
    <property type="molecule type" value="Genomic_DNA"/>
</dbReference>
<dbReference type="InterPro" id="IPR036424">
    <property type="entry name" value="UPP_synth-like_sf"/>
</dbReference>
<evidence type="ECO:0000313" key="2">
    <source>
        <dbReference type="EMBL" id="HHF48914.1"/>
    </source>
</evidence>
<dbReference type="InterPro" id="IPR001441">
    <property type="entry name" value="UPP_synth-like"/>
</dbReference>
<evidence type="ECO:0008006" key="3">
    <source>
        <dbReference type="Google" id="ProtNLM"/>
    </source>
</evidence>